<dbReference type="AlphaFoldDB" id="A0A8J7TNW6"/>
<reference evidence="3" key="1">
    <citation type="submission" date="2021-02" db="EMBL/GenBank/DDBJ databases">
        <title>Genome-Resolved Metagenomics of a Microbial Community Performing Photosynthetic Biological Nutrient Removal.</title>
        <authorList>
            <person name="Mcdaniel E.A."/>
        </authorList>
    </citation>
    <scope>NUCLEOTIDE SEQUENCE</scope>
    <source>
        <strain evidence="3">UWPOB_OBS1</strain>
    </source>
</reference>
<dbReference type="Proteomes" id="UP000664277">
    <property type="component" value="Unassembled WGS sequence"/>
</dbReference>
<comment type="caution">
    <text evidence="3">The sequence shown here is derived from an EMBL/GenBank/DDBJ whole genome shotgun (WGS) entry which is preliminary data.</text>
</comment>
<organism evidence="3 4">
    <name type="scientific">Candidatus Obscuribacter phosphatis</name>
    <dbReference type="NCBI Taxonomy" id="1906157"/>
    <lineage>
        <taxon>Bacteria</taxon>
        <taxon>Bacillati</taxon>
        <taxon>Candidatus Melainabacteria</taxon>
        <taxon>Candidatus Obscuribacterales</taxon>
        <taxon>Candidatus Obscuribacteraceae</taxon>
        <taxon>Candidatus Obscuribacter</taxon>
    </lineage>
</organism>
<name>A0A8J7TNW6_9BACT</name>
<evidence type="ECO:0000313" key="4">
    <source>
        <dbReference type="Proteomes" id="UP000664277"/>
    </source>
</evidence>
<evidence type="ECO:0000256" key="2">
    <source>
        <dbReference type="SAM" id="SignalP"/>
    </source>
</evidence>
<evidence type="ECO:0000313" key="3">
    <source>
        <dbReference type="EMBL" id="MBN8662240.1"/>
    </source>
</evidence>
<feature type="chain" id="PRO_5035305522" evidence="2">
    <location>
        <begin position="29"/>
        <end position="299"/>
    </location>
</feature>
<dbReference type="EMBL" id="JAFLCK010000034">
    <property type="protein sequence ID" value="MBN8662240.1"/>
    <property type="molecule type" value="Genomic_DNA"/>
</dbReference>
<gene>
    <name evidence="3" type="ORF">J0M35_17860</name>
</gene>
<evidence type="ECO:0000256" key="1">
    <source>
        <dbReference type="SAM" id="MobiDB-lite"/>
    </source>
</evidence>
<proteinExistence type="predicted"/>
<feature type="signal peptide" evidence="2">
    <location>
        <begin position="1"/>
        <end position="28"/>
    </location>
</feature>
<sequence length="299" mass="30112">MVIAVSAKKTIIVTTVAAYTLSLGAAFANPQSALDPYASVQAPTAESQAAAKAKKAKKKFGLPVVSLGKKKPVETHKPAPQNNDLNATQTIVSTPGAKSKTIKHSEVAELAPEPSTKVSETTKEKIGEAGGGGGMMDGLKTISTGCGKTFKAATSGMVSGTMKVGSGIAGGAKASGSFLAKGMKSTGDALKSGTGVVGEKLMSTGSAVKDGTQTTFGKLAGIGKKSPMQKTAGMNTQTADLSTSGSAAPLITKKENQLTPSPIANTPIGAQSGPSGLSKFKIWGFKNKQTASKKVNNPL</sequence>
<keyword evidence="2" id="KW-0732">Signal</keyword>
<accession>A0A8J7TNW6</accession>
<feature type="region of interest" description="Disordered" evidence="1">
    <location>
        <begin position="95"/>
        <end position="134"/>
    </location>
</feature>
<protein>
    <submittedName>
        <fullName evidence="3">Uncharacterized protein</fullName>
    </submittedName>
</protein>